<dbReference type="InterPro" id="IPR015422">
    <property type="entry name" value="PyrdxlP-dep_Trfase_small"/>
</dbReference>
<dbReference type="FunFam" id="3.40.640.10:FF:000004">
    <property type="entry name" value="Acetylornithine aminotransferase"/>
    <property type="match status" value="1"/>
</dbReference>
<keyword evidence="5 6" id="KW-0663">Pyridoxal phosphate</keyword>
<dbReference type="GO" id="GO:0030170">
    <property type="term" value="F:pyridoxal phosphate binding"/>
    <property type="evidence" value="ECO:0007669"/>
    <property type="project" value="InterPro"/>
</dbReference>
<sequence length="485" mass="52962">MQRFLIGKISSAVLRRGVIADVRLLASQAEVVVARNGENECTDRHPKMPPFEYTPPPYDGPRSSEIIRKRANHLSPSLSQFLLYKNPLNIVDGKKQYLFDEDGRRYLDAYGGIAVVCCGHCHPDVVKATVNQANRIQHLPVVYLNHAISDFAEALTAKFPGNLKTVFFTNSGTEANELALMLARLYTGTQDVISVRNGYHGNASATMGTTGQRLWKYNLVQTGVHHAQNPDSYRGIFGSDGEKYAKDVQEIIDYGTSGRIAAFVSEAIQGVGGVIELAPGYLPAVYKSVRKAGGLCIADEVQCGFARTGSHFWGFEAHGVTPDIVVLAKGIGNGIPLGAVVTTPEIAQGLSRRNYFNTFGGNPLCTSTGHAVLKVIEKEKLKENADVVGSYLKDRLKKLQEKHDIIGDVRGRGFMIGVEFVTDRELKTPAKTETNHLMGQLKDMGVLVGKGGFNGNVFRITPPLCFTKEDSDFLVDTMDIALSKL</sequence>
<dbReference type="InterPro" id="IPR049704">
    <property type="entry name" value="Aminotrans_3_PPA_site"/>
</dbReference>
<evidence type="ECO:0000313" key="8">
    <source>
        <dbReference type="Proteomes" id="UP000036987"/>
    </source>
</evidence>
<dbReference type="Gene3D" id="3.40.640.10">
    <property type="entry name" value="Type I PLP-dependent aspartate aminotransferase-like (Major domain)"/>
    <property type="match status" value="1"/>
</dbReference>
<dbReference type="Pfam" id="PF00202">
    <property type="entry name" value="Aminotran_3"/>
    <property type="match status" value="1"/>
</dbReference>
<organism evidence="7 8">
    <name type="scientific">Zostera marina</name>
    <name type="common">Eelgrass</name>
    <dbReference type="NCBI Taxonomy" id="29655"/>
    <lineage>
        <taxon>Eukaryota</taxon>
        <taxon>Viridiplantae</taxon>
        <taxon>Streptophyta</taxon>
        <taxon>Embryophyta</taxon>
        <taxon>Tracheophyta</taxon>
        <taxon>Spermatophyta</taxon>
        <taxon>Magnoliopsida</taxon>
        <taxon>Liliopsida</taxon>
        <taxon>Zosteraceae</taxon>
        <taxon>Zostera</taxon>
    </lineage>
</organism>
<comment type="caution">
    <text evidence="7">The sequence shown here is derived from an EMBL/GenBank/DDBJ whole genome shotgun (WGS) entry which is preliminary data.</text>
</comment>
<keyword evidence="8" id="KW-1185">Reference proteome</keyword>
<dbReference type="CDD" id="cd00610">
    <property type="entry name" value="OAT_like"/>
    <property type="match status" value="1"/>
</dbReference>
<dbReference type="SUPFAM" id="SSF53383">
    <property type="entry name" value="PLP-dependent transferases"/>
    <property type="match status" value="1"/>
</dbReference>
<dbReference type="EMBL" id="LFYR01001087">
    <property type="protein sequence ID" value="KMZ64921.1"/>
    <property type="molecule type" value="Genomic_DNA"/>
</dbReference>
<reference evidence="8" key="1">
    <citation type="journal article" date="2016" name="Nature">
        <title>The genome of the seagrass Zostera marina reveals angiosperm adaptation to the sea.</title>
        <authorList>
            <person name="Olsen J.L."/>
            <person name="Rouze P."/>
            <person name="Verhelst B."/>
            <person name="Lin Y.-C."/>
            <person name="Bayer T."/>
            <person name="Collen J."/>
            <person name="Dattolo E."/>
            <person name="De Paoli E."/>
            <person name="Dittami S."/>
            <person name="Maumus F."/>
            <person name="Michel G."/>
            <person name="Kersting A."/>
            <person name="Lauritano C."/>
            <person name="Lohaus R."/>
            <person name="Toepel M."/>
            <person name="Tonon T."/>
            <person name="Vanneste K."/>
            <person name="Amirebrahimi M."/>
            <person name="Brakel J."/>
            <person name="Bostroem C."/>
            <person name="Chovatia M."/>
            <person name="Grimwood J."/>
            <person name="Jenkins J.W."/>
            <person name="Jueterbock A."/>
            <person name="Mraz A."/>
            <person name="Stam W.T."/>
            <person name="Tice H."/>
            <person name="Bornberg-Bauer E."/>
            <person name="Green P.J."/>
            <person name="Pearson G.A."/>
            <person name="Procaccini G."/>
            <person name="Duarte C.M."/>
            <person name="Schmutz J."/>
            <person name="Reusch T.B.H."/>
            <person name="Van de Peer Y."/>
        </authorList>
    </citation>
    <scope>NUCLEOTIDE SEQUENCE [LARGE SCALE GENOMIC DNA]</scope>
    <source>
        <strain evidence="8">cv. Finnish</strain>
    </source>
</reference>
<protein>
    <recommendedName>
        <fullName evidence="4">alanine--glyoxylate transaminase</fullName>
        <ecNumber evidence="4">2.6.1.44</ecNumber>
    </recommendedName>
</protein>
<dbReference type="InterPro" id="IPR005814">
    <property type="entry name" value="Aminotrans_3"/>
</dbReference>
<dbReference type="OMA" id="REGLNQH"/>
<comment type="similarity">
    <text evidence="3 6">Belongs to the class-III pyridoxal-phosphate-dependent aminotransferase family.</text>
</comment>
<evidence type="ECO:0000313" key="7">
    <source>
        <dbReference type="EMBL" id="KMZ64921.1"/>
    </source>
</evidence>
<evidence type="ECO:0000256" key="4">
    <source>
        <dbReference type="ARBA" id="ARBA00013049"/>
    </source>
</evidence>
<dbReference type="PANTHER" id="PTHR45688:SF13">
    <property type="entry name" value="ALANINE--GLYOXYLATE AMINOTRANSFERASE 2-LIKE"/>
    <property type="match status" value="1"/>
</dbReference>
<proteinExistence type="inferred from homology"/>
<dbReference type="InterPro" id="IPR015421">
    <property type="entry name" value="PyrdxlP-dep_Trfase_major"/>
</dbReference>
<dbReference type="PIRSF" id="PIRSF000521">
    <property type="entry name" value="Transaminase_4ab_Lys_Orn"/>
    <property type="match status" value="1"/>
</dbReference>
<keyword evidence="7" id="KW-0808">Transferase</keyword>
<evidence type="ECO:0000256" key="3">
    <source>
        <dbReference type="ARBA" id="ARBA00008954"/>
    </source>
</evidence>
<accession>A0A0K9P7B1</accession>
<dbReference type="GO" id="GO:0008453">
    <property type="term" value="F:alanine-glyoxylate transaminase activity"/>
    <property type="evidence" value="ECO:0007669"/>
    <property type="project" value="UniProtKB-EC"/>
</dbReference>
<dbReference type="STRING" id="29655.A0A0K9P7B1"/>
<evidence type="ECO:0000256" key="5">
    <source>
        <dbReference type="ARBA" id="ARBA00022898"/>
    </source>
</evidence>
<dbReference type="Gene3D" id="3.90.1150.10">
    <property type="entry name" value="Aspartate Aminotransferase, domain 1"/>
    <property type="match status" value="1"/>
</dbReference>
<comment type="catalytic activity">
    <reaction evidence="1">
        <text>glyoxylate + L-alanine = glycine + pyruvate</text>
        <dbReference type="Rhea" id="RHEA:24248"/>
        <dbReference type="ChEBI" id="CHEBI:15361"/>
        <dbReference type="ChEBI" id="CHEBI:36655"/>
        <dbReference type="ChEBI" id="CHEBI:57305"/>
        <dbReference type="ChEBI" id="CHEBI:57972"/>
        <dbReference type="EC" id="2.6.1.44"/>
    </reaction>
</comment>
<evidence type="ECO:0000256" key="6">
    <source>
        <dbReference type="RuleBase" id="RU003560"/>
    </source>
</evidence>
<dbReference type="Proteomes" id="UP000036987">
    <property type="component" value="Unassembled WGS sequence"/>
</dbReference>
<comment type="cofactor">
    <cofactor evidence="2">
        <name>pyridoxal 5'-phosphate</name>
        <dbReference type="ChEBI" id="CHEBI:597326"/>
    </cofactor>
</comment>
<dbReference type="InterPro" id="IPR015424">
    <property type="entry name" value="PyrdxlP-dep_Trfase"/>
</dbReference>
<evidence type="ECO:0000256" key="2">
    <source>
        <dbReference type="ARBA" id="ARBA00001933"/>
    </source>
</evidence>
<keyword evidence="7" id="KW-0032">Aminotransferase</keyword>
<dbReference type="PROSITE" id="PS00600">
    <property type="entry name" value="AA_TRANSFER_CLASS_3"/>
    <property type="match status" value="1"/>
</dbReference>
<dbReference type="EC" id="2.6.1.44" evidence="4"/>
<dbReference type="OrthoDB" id="10261433at2759"/>
<dbReference type="AlphaFoldDB" id="A0A0K9P7B1"/>
<gene>
    <name evidence="7" type="ORF">ZOSMA_344G00110</name>
</gene>
<name>A0A0K9P7B1_ZOSMR</name>
<evidence type="ECO:0000256" key="1">
    <source>
        <dbReference type="ARBA" id="ARBA00001781"/>
    </source>
</evidence>
<dbReference type="PANTHER" id="PTHR45688">
    <property type="match status" value="1"/>
</dbReference>